<gene>
    <name evidence="1" type="ORF">SAMN05443639_111196</name>
</gene>
<dbReference type="AlphaFoldDB" id="A0A1I0KJL9"/>
<proteinExistence type="predicted"/>
<evidence type="ECO:0000313" key="2">
    <source>
        <dbReference type="Proteomes" id="UP000199181"/>
    </source>
</evidence>
<dbReference type="EMBL" id="FOIJ01000011">
    <property type="protein sequence ID" value="SEU25180.1"/>
    <property type="molecule type" value="Genomic_DNA"/>
</dbReference>
<protein>
    <submittedName>
        <fullName evidence="1">Uncharacterized protein</fullName>
    </submittedName>
</protein>
<sequence>MFTWTAKDIQGAVPEGMTLEQVRAAMLQLLAEEGAHHHRMGQLYNYTVAHKLAERAGYKDAREYFGQHLRDLSQATLTTYGAVANAFHEEVSRRFGVTRLALLLTYEEVADLAVNHAEPGGSLIEVPGENWEVMPKPFSECSVEEMRRAIQRKRKPSSSKPLPPSDLALVNLYQQSVSSHFSYGEAVRVQVRNHKGKAVLDFKGVPLAQVAKLVEALMDSLPPEPLRDVTAEAPLPLAS</sequence>
<dbReference type="Proteomes" id="UP000199181">
    <property type="component" value="Unassembled WGS sequence"/>
</dbReference>
<accession>A0A1I0KJL9</accession>
<keyword evidence="2" id="KW-1185">Reference proteome</keyword>
<reference evidence="2" key="1">
    <citation type="submission" date="2016-10" db="EMBL/GenBank/DDBJ databases">
        <authorList>
            <person name="Varghese N."/>
            <person name="Submissions S."/>
        </authorList>
    </citation>
    <scope>NUCLEOTIDE SEQUENCE [LARGE SCALE GENOMIC DNA]</scope>
    <source>
        <strain evidence="2">DSM 16858</strain>
    </source>
</reference>
<evidence type="ECO:0000313" key="1">
    <source>
        <dbReference type="EMBL" id="SEU25180.1"/>
    </source>
</evidence>
<dbReference type="RefSeq" id="WP_093523608.1">
    <property type="nucleotide sequence ID" value="NZ_FOIJ01000011.1"/>
</dbReference>
<organism evidence="1 2">
    <name type="scientific">Stigmatella erecta</name>
    <dbReference type="NCBI Taxonomy" id="83460"/>
    <lineage>
        <taxon>Bacteria</taxon>
        <taxon>Pseudomonadati</taxon>
        <taxon>Myxococcota</taxon>
        <taxon>Myxococcia</taxon>
        <taxon>Myxococcales</taxon>
        <taxon>Cystobacterineae</taxon>
        <taxon>Archangiaceae</taxon>
        <taxon>Stigmatella</taxon>
    </lineage>
</organism>
<name>A0A1I0KJL9_9BACT</name>